<dbReference type="Pfam" id="PF25258">
    <property type="entry name" value="DUF7859"/>
    <property type="match status" value="1"/>
</dbReference>
<keyword evidence="1" id="KW-1133">Transmembrane helix</keyword>
<evidence type="ECO:0000256" key="1">
    <source>
        <dbReference type="SAM" id="Phobius"/>
    </source>
</evidence>
<dbReference type="GeneID" id="81210081"/>
<gene>
    <name evidence="2" type="ORF">ACFQFD_13530</name>
</gene>
<dbReference type="InterPro" id="IPR057181">
    <property type="entry name" value="DUF7859"/>
</dbReference>
<dbReference type="AlphaFoldDB" id="A0ABD5TCF0"/>
<dbReference type="RefSeq" id="WP_284061169.1">
    <property type="nucleotide sequence ID" value="NZ_CP126158.1"/>
</dbReference>
<name>A0ABD5TCF0_9EURY</name>
<evidence type="ECO:0000313" key="2">
    <source>
        <dbReference type="EMBL" id="MFC6786978.1"/>
    </source>
</evidence>
<evidence type="ECO:0000313" key="3">
    <source>
        <dbReference type="Proteomes" id="UP001596443"/>
    </source>
</evidence>
<keyword evidence="3" id="KW-1185">Reference proteome</keyword>
<dbReference type="Proteomes" id="UP001596443">
    <property type="component" value="Unassembled WGS sequence"/>
</dbReference>
<protein>
    <submittedName>
        <fullName evidence="2">Uncharacterized protein</fullName>
    </submittedName>
</protein>
<accession>A0ABD5TCF0</accession>
<organism evidence="2 3">
    <name type="scientific">Halobaculum halobium</name>
    <dbReference type="NCBI Taxonomy" id="3032281"/>
    <lineage>
        <taxon>Archaea</taxon>
        <taxon>Methanobacteriati</taxon>
        <taxon>Methanobacteriota</taxon>
        <taxon>Stenosarchaea group</taxon>
        <taxon>Halobacteria</taxon>
        <taxon>Halobacteriales</taxon>
        <taxon>Haloferacaceae</taxon>
        <taxon>Halobaculum</taxon>
    </lineage>
</organism>
<comment type="caution">
    <text evidence="2">The sequence shown here is derived from an EMBL/GenBank/DDBJ whole genome shotgun (WGS) entry which is preliminary data.</text>
</comment>
<keyword evidence="1" id="KW-0472">Membrane</keyword>
<reference evidence="2 3" key="1">
    <citation type="journal article" date="2019" name="Int. J. Syst. Evol. Microbiol.">
        <title>The Global Catalogue of Microorganisms (GCM) 10K type strain sequencing project: providing services to taxonomists for standard genome sequencing and annotation.</title>
        <authorList>
            <consortium name="The Broad Institute Genomics Platform"/>
            <consortium name="The Broad Institute Genome Sequencing Center for Infectious Disease"/>
            <person name="Wu L."/>
            <person name="Ma J."/>
        </authorList>
    </citation>
    <scope>NUCLEOTIDE SEQUENCE [LARGE SCALE GENOMIC DNA]</scope>
    <source>
        <strain evidence="2 3">SYNS20</strain>
    </source>
</reference>
<keyword evidence="1" id="KW-0812">Transmembrane</keyword>
<proteinExistence type="predicted"/>
<feature type="transmembrane region" description="Helical" evidence="1">
    <location>
        <begin position="12"/>
        <end position="35"/>
    </location>
</feature>
<dbReference type="EMBL" id="JBHSWX010000012">
    <property type="protein sequence ID" value="MFC6786978.1"/>
    <property type="molecule type" value="Genomic_DNA"/>
</dbReference>
<sequence length="51" mass="5458">MAVVDTLIDAVAANPGLTIILVVLLALVFGAYLFVRRIVVNVAEGYDQGRQ</sequence>